<reference evidence="9" key="1">
    <citation type="journal article" date="2015" name="Nature">
        <title>Complex archaea that bridge the gap between prokaryotes and eukaryotes.</title>
        <authorList>
            <person name="Spang A."/>
            <person name="Saw J.H."/>
            <person name="Jorgensen S.L."/>
            <person name="Zaremba-Niedzwiedzka K."/>
            <person name="Martijn J."/>
            <person name="Lind A.E."/>
            <person name="van Eijk R."/>
            <person name="Schleper C."/>
            <person name="Guy L."/>
            <person name="Ettema T.J."/>
        </authorList>
    </citation>
    <scope>NUCLEOTIDE SEQUENCE</scope>
</reference>
<dbReference type="HAMAP" id="MF_00265">
    <property type="entry name" value="VapC_Nob1"/>
    <property type="match status" value="1"/>
</dbReference>
<dbReference type="InterPro" id="IPR050556">
    <property type="entry name" value="Type_II_TA_system_RNase"/>
</dbReference>
<keyword evidence="2" id="KW-1277">Toxin-antitoxin system</keyword>
<evidence type="ECO:0000256" key="6">
    <source>
        <dbReference type="ARBA" id="ARBA00022842"/>
    </source>
</evidence>
<dbReference type="CDD" id="cd09871">
    <property type="entry name" value="PIN_MtVapC28-VapC30-like"/>
    <property type="match status" value="1"/>
</dbReference>
<evidence type="ECO:0000259" key="8">
    <source>
        <dbReference type="Pfam" id="PF01850"/>
    </source>
</evidence>
<dbReference type="GO" id="GO:0016787">
    <property type="term" value="F:hydrolase activity"/>
    <property type="evidence" value="ECO:0007669"/>
    <property type="project" value="UniProtKB-KW"/>
</dbReference>
<feature type="domain" description="PIN" evidence="8">
    <location>
        <begin position="1"/>
        <end position="137"/>
    </location>
</feature>
<keyword evidence="5" id="KW-0378">Hydrolase</keyword>
<comment type="caution">
    <text evidence="9">The sequence shown here is derived from an EMBL/GenBank/DDBJ whole genome shotgun (WGS) entry which is preliminary data.</text>
</comment>
<comment type="similarity">
    <text evidence="7">Belongs to the PINc/VapC protein family.</text>
</comment>
<sequence>MMIDASAIVAILNREPDAERLKRAIEEADSPLYTSPLALFEATLGLARAKCDPRRRPTAEEIAAADIVVLEFVKANTLEVVAVGPQTAARALRAAATYGKIVGHPADLNFGDCFIYASAKEIGARLLYTGNDFAKTDLA</sequence>
<evidence type="ECO:0000256" key="1">
    <source>
        <dbReference type="ARBA" id="ARBA00001946"/>
    </source>
</evidence>
<name>A0A0F9UIA0_9ZZZZ</name>
<evidence type="ECO:0000256" key="3">
    <source>
        <dbReference type="ARBA" id="ARBA00022722"/>
    </source>
</evidence>
<dbReference type="GO" id="GO:0046872">
    <property type="term" value="F:metal ion binding"/>
    <property type="evidence" value="ECO:0007669"/>
    <property type="project" value="UniProtKB-KW"/>
</dbReference>
<proteinExistence type="inferred from homology"/>
<dbReference type="InterPro" id="IPR002716">
    <property type="entry name" value="PIN_dom"/>
</dbReference>
<evidence type="ECO:0000256" key="4">
    <source>
        <dbReference type="ARBA" id="ARBA00022723"/>
    </source>
</evidence>
<evidence type="ECO:0000256" key="5">
    <source>
        <dbReference type="ARBA" id="ARBA00022801"/>
    </source>
</evidence>
<dbReference type="GO" id="GO:0004540">
    <property type="term" value="F:RNA nuclease activity"/>
    <property type="evidence" value="ECO:0007669"/>
    <property type="project" value="InterPro"/>
</dbReference>
<keyword evidence="4" id="KW-0479">Metal-binding</keyword>
<comment type="cofactor">
    <cofactor evidence="1">
        <name>Mg(2+)</name>
        <dbReference type="ChEBI" id="CHEBI:18420"/>
    </cofactor>
</comment>
<evidence type="ECO:0000313" key="9">
    <source>
        <dbReference type="EMBL" id="KKN87102.1"/>
    </source>
</evidence>
<dbReference type="Pfam" id="PF01850">
    <property type="entry name" value="PIN"/>
    <property type="match status" value="1"/>
</dbReference>
<organism evidence="9">
    <name type="scientific">marine sediment metagenome</name>
    <dbReference type="NCBI Taxonomy" id="412755"/>
    <lineage>
        <taxon>unclassified sequences</taxon>
        <taxon>metagenomes</taxon>
        <taxon>ecological metagenomes</taxon>
    </lineage>
</organism>
<dbReference type="PANTHER" id="PTHR33653:SF1">
    <property type="entry name" value="RIBONUCLEASE VAPC2"/>
    <property type="match status" value="1"/>
</dbReference>
<dbReference type="EMBL" id="LAZR01000141">
    <property type="protein sequence ID" value="KKN87102.1"/>
    <property type="molecule type" value="Genomic_DNA"/>
</dbReference>
<accession>A0A0F9UIA0</accession>
<protein>
    <recommendedName>
        <fullName evidence="8">PIN domain-containing protein</fullName>
    </recommendedName>
</protein>
<dbReference type="AlphaFoldDB" id="A0A0F9UIA0"/>
<gene>
    <name evidence="9" type="ORF">LCGC14_0261330</name>
</gene>
<keyword evidence="3" id="KW-0540">Nuclease</keyword>
<dbReference type="SUPFAM" id="SSF88723">
    <property type="entry name" value="PIN domain-like"/>
    <property type="match status" value="1"/>
</dbReference>
<dbReference type="InterPro" id="IPR029060">
    <property type="entry name" value="PIN-like_dom_sf"/>
</dbReference>
<keyword evidence="6" id="KW-0460">Magnesium</keyword>
<evidence type="ECO:0000256" key="7">
    <source>
        <dbReference type="ARBA" id="ARBA00038093"/>
    </source>
</evidence>
<dbReference type="Gene3D" id="3.40.50.1010">
    <property type="entry name" value="5'-nuclease"/>
    <property type="match status" value="1"/>
</dbReference>
<evidence type="ECO:0000256" key="2">
    <source>
        <dbReference type="ARBA" id="ARBA00022649"/>
    </source>
</evidence>
<dbReference type="InterPro" id="IPR022907">
    <property type="entry name" value="VapC_family"/>
</dbReference>
<dbReference type="PANTHER" id="PTHR33653">
    <property type="entry name" value="RIBONUCLEASE VAPC2"/>
    <property type="match status" value="1"/>
</dbReference>